<name>A0A9D1NAE6_9FIRM</name>
<dbReference type="Pfam" id="PF01783">
    <property type="entry name" value="Ribosomal_L32p"/>
    <property type="match status" value="1"/>
</dbReference>
<evidence type="ECO:0000256" key="5">
    <source>
        <dbReference type="HAMAP-Rule" id="MF_00340"/>
    </source>
</evidence>
<comment type="similarity">
    <text evidence="1 5">Belongs to the bacterial ribosomal protein bL32 family.</text>
</comment>
<evidence type="ECO:0000256" key="4">
    <source>
        <dbReference type="ARBA" id="ARBA00035178"/>
    </source>
</evidence>
<comment type="caution">
    <text evidence="6">The sequence shown here is derived from an EMBL/GenBank/DDBJ whole genome shotgun (WGS) entry which is preliminary data.</text>
</comment>
<evidence type="ECO:0000313" key="7">
    <source>
        <dbReference type="Proteomes" id="UP000886857"/>
    </source>
</evidence>
<dbReference type="PANTHER" id="PTHR35534">
    <property type="entry name" value="50S RIBOSOMAL PROTEIN L32"/>
    <property type="match status" value="1"/>
</dbReference>
<proteinExistence type="inferred from homology"/>
<dbReference type="GO" id="GO:0003735">
    <property type="term" value="F:structural constituent of ribosome"/>
    <property type="evidence" value="ECO:0007669"/>
    <property type="project" value="InterPro"/>
</dbReference>
<evidence type="ECO:0000256" key="2">
    <source>
        <dbReference type="ARBA" id="ARBA00022980"/>
    </source>
</evidence>
<dbReference type="NCBIfam" id="TIGR01031">
    <property type="entry name" value="rpmF_bact"/>
    <property type="match status" value="1"/>
</dbReference>
<reference evidence="6" key="1">
    <citation type="submission" date="2020-10" db="EMBL/GenBank/DDBJ databases">
        <authorList>
            <person name="Gilroy R."/>
        </authorList>
    </citation>
    <scope>NUCLEOTIDE SEQUENCE</scope>
    <source>
        <strain evidence="6">10406</strain>
    </source>
</reference>
<protein>
    <recommendedName>
        <fullName evidence="4 5">Large ribosomal subunit protein bL32</fullName>
    </recommendedName>
</protein>
<dbReference type="Proteomes" id="UP000886857">
    <property type="component" value="Unassembled WGS sequence"/>
</dbReference>
<reference evidence="6" key="2">
    <citation type="journal article" date="2021" name="PeerJ">
        <title>Extensive microbial diversity within the chicken gut microbiome revealed by metagenomics and culture.</title>
        <authorList>
            <person name="Gilroy R."/>
            <person name="Ravi A."/>
            <person name="Getino M."/>
            <person name="Pursley I."/>
            <person name="Horton D.L."/>
            <person name="Alikhan N.F."/>
            <person name="Baker D."/>
            <person name="Gharbi K."/>
            <person name="Hall N."/>
            <person name="Watson M."/>
            <person name="Adriaenssens E.M."/>
            <person name="Foster-Nyarko E."/>
            <person name="Jarju S."/>
            <person name="Secka A."/>
            <person name="Antonio M."/>
            <person name="Oren A."/>
            <person name="Chaudhuri R.R."/>
            <person name="La Ragione R."/>
            <person name="Hildebrand F."/>
            <person name="Pallen M.J."/>
        </authorList>
    </citation>
    <scope>NUCLEOTIDE SEQUENCE</scope>
    <source>
        <strain evidence="6">10406</strain>
    </source>
</reference>
<dbReference type="AlphaFoldDB" id="A0A9D1NAE6"/>
<dbReference type="EMBL" id="DVOE01000053">
    <property type="protein sequence ID" value="HIU98905.1"/>
    <property type="molecule type" value="Genomic_DNA"/>
</dbReference>
<accession>A0A9D1NAE6</accession>
<gene>
    <name evidence="5 6" type="primary">rpmF</name>
    <name evidence="6" type="ORF">IAC73_03575</name>
</gene>
<dbReference type="InterPro" id="IPR044957">
    <property type="entry name" value="Ribosomal_bL32_bact"/>
</dbReference>
<keyword evidence="3 5" id="KW-0687">Ribonucleoprotein</keyword>
<evidence type="ECO:0000313" key="6">
    <source>
        <dbReference type="EMBL" id="HIU98905.1"/>
    </source>
</evidence>
<organism evidence="6 7">
    <name type="scientific">Candidatus Limadaptatus stercoripullorum</name>
    <dbReference type="NCBI Taxonomy" id="2840846"/>
    <lineage>
        <taxon>Bacteria</taxon>
        <taxon>Bacillati</taxon>
        <taxon>Bacillota</taxon>
        <taxon>Clostridia</taxon>
        <taxon>Eubacteriales</taxon>
        <taxon>Candidatus Limadaptatus</taxon>
    </lineage>
</organism>
<dbReference type="HAMAP" id="MF_00340">
    <property type="entry name" value="Ribosomal_bL32"/>
    <property type="match status" value="1"/>
</dbReference>
<evidence type="ECO:0000256" key="3">
    <source>
        <dbReference type="ARBA" id="ARBA00023274"/>
    </source>
</evidence>
<dbReference type="GO" id="GO:0015934">
    <property type="term" value="C:large ribosomal subunit"/>
    <property type="evidence" value="ECO:0007669"/>
    <property type="project" value="InterPro"/>
</dbReference>
<sequence>MAVPKSKISKSKTNSRFANWRLSAPGLVRCPQCHELIKSHTVCPKCGYYKGQAVVAPEEDGK</sequence>
<dbReference type="InterPro" id="IPR011332">
    <property type="entry name" value="Ribosomal_zn-bd"/>
</dbReference>
<dbReference type="SUPFAM" id="SSF57829">
    <property type="entry name" value="Zn-binding ribosomal proteins"/>
    <property type="match status" value="1"/>
</dbReference>
<dbReference type="GO" id="GO:0006412">
    <property type="term" value="P:translation"/>
    <property type="evidence" value="ECO:0007669"/>
    <property type="project" value="UniProtKB-UniRule"/>
</dbReference>
<dbReference type="PANTHER" id="PTHR35534:SF1">
    <property type="entry name" value="LARGE RIBOSOMAL SUBUNIT PROTEIN BL32"/>
    <property type="match status" value="1"/>
</dbReference>
<keyword evidence="2 5" id="KW-0689">Ribosomal protein</keyword>
<dbReference type="InterPro" id="IPR002677">
    <property type="entry name" value="Ribosomal_bL32"/>
</dbReference>
<evidence type="ECO:0000256" key="1">
    <source>
        <dbReference type="ARBA" id="ARBA00008560"/>
    </source>
</evidence>